<dbReference type="Proteomes" id="UP000006258">
    <property type="component" value="Unassembled WGS sequence"/>
</dbReference>
<accession>D7VN93</accession>
<protein>
    <recommendedName>
        <fullName evidence="3">Tetratricopeptide repeat protein</fullName>
    </recommendedName>
</protein>
<organism evidence="1 2">
    <name type="scientific">Sphingobacterium spiritivorum ATCC 33861</name>
    <dbReference type="NCBI Taxonomy" id="525373"/>
    <lineage>
        <taxon>Bacteria</taxon>
        <taxon>Pseudomonadati</taxon>
        <taxon>Bacteroidota</taxon>
        <taxon>Sphingobacteriia</taxon>
        <taxon>Sphingobacteriales</taxon>
        <taxon>Sphingobacteriaceae</taxon>
        <taxon>Sphingobacterium</taxon>
    </lineage>
</organism>
<evidence type="ECO:0000313" key="1">
    <source>
        <dbReference type="EMBL" id="EFK57390.1"/>
    </source>
</evidence>
<evidence type="ECO:0008006" key="3">
    <source>
        <dbReference type="Google" id="ProtNLM"/>
    </source>
</evidence>
<gene>
    <name evidence="1" type="ORF">HMPREF0766_12463</name>
</gene>
<dbReference type="EMBL" id="ACHA02000011">
    <property type="protein sequence ID" value="EFK57390.1"/>
    <property type="molecule type" value="Genomic_DNA"/>
</dbReference>
<sequence>MLLGNLYATSDIPRAVRHYQLALELSKSANEKEMIEKQIKNLSKP</sequence>
<evidence type="ECO:0000313" key="2">
    <source>
        <dbReference type="Proteomes" id="UP000006258"/>
    </source>
</evidence>
<dbReference type="HOGENOM" id="CLU_3205428_0_0_10"/>
<keyword evidence="2" id="KW-1185">Reference proteome</keyword>
<comment type="caution">
    <text evidence="1">The sequence shown here is derived from an EMBL/GenBank/DDBJ whole genome shotgun (WGS) entry which is preliminary data.</text>
</comment>
<reference evidence="1" key="1">
    <citation type="submission" date="2010-07" db="EMBL/GenBank/DDBJ databases">
        <authorList>
            <person name="Muzny D."/>
            <person name="Qin X."/>
            <person name="Buhay C."/>
            <person name="Dugan-Rocha S."/>
            <person name="Ding Y."/>
            <person name="Chen G."/>
            <person name="Hawes A."/>
            <person name="Holder M."/>
            <person name="Jhangiani S."/>
            <person name="Johnson A."/>
            <person name="Khan Z."/>
            <person name="Li Z."/>
            <person name="Liu W."/>
            <person name="Liu X."/>
            <person name="Perez L."/>
            <person name="Shen H."/>
            <person name="Wang Q."/>
            <person name="Watt J."/>
            <person name="Xi L."/>
            <person name="Xin Y."/>
            <person name="Zhou J."/>
            <person name="Deng J."/>
            <person name="Jiang H."/>
            <person name="Liu Y."/>
            <person name="Qu J."/>
            <person name="Song X.-Z."/>
            <person name="Zhang L."/>
            <person name="Villasana D."/>
            <person name="Johnson A."/>
            <person name="Liu J."/>
            <person name="Liyanage D."/>
            <person name="Lorensuhewa L."/>
            <person name="Robinson T."/>
            <person name="Song A."/>
            <person name="Song B.-B."/>
            <person name="Dinh H."/>
            <person name="Thornton R."/>
            <person name="Coyle M."/>
            <person name="Francisco L."/>
            <person name="Jackson L."/>
            <person name="Javaid M."/>
            <person name="Korchina V."/>
            <person name="Kovar C."/>
            <person name="Mata R."/>
            <person name="Mathew T."/>
            <person name="Ngo R."/>
            <person name="Nguyen L."/>
            <person name="Nguyen N."/>
            <person name="Okwuonu G."/>
            <person name="Ongeri F."/>
            <person name="Pham C."/>
            <person name="Simmons D."/>
            <person name="Wilczek-Boney K."/>
            <person name="Hale W."/>
            <person name="Jakkamsetti A."/>
            <person name="Pham P."/>
            <person name="Ruth R."/>
            <person name="San Lucas F."/>
            <person name="Warren J."/>
            <person name="Zhang J."/>
            <person name="Zhao Z."/>
            <person name="Zhou C."/>
            <person name="Zhu D."/>
            <person name="Lee S."/>
            <person name="Bess C."/>
            <person name="Blankenburg K."/>
            <person name="Forbes L."/>
            <person name="Fu Q."/>
            <person name="Gubbala S."/>
            <person name="Hirani K."/>
            <person name="Jayaseelan J.C."/>
            <person name="Lara F."/>
            <person name="Munidasa M."/>
            <person name="Palculict T."/>
            <person name="Patil S."/>
            <person name="Pu L.-L."/>
            <person name="Saada N."/>
            <person name="Tang L."/>
            <person name="Weissenberger G."/>
            <person name="Zhu Y."/>
            <person name="Hemphill L."/>
            <person name="Shang Y."/>
            <person name="Youmans B."/>
            <person name="Ayvaz T."/>
            <person name="Ross M."/>
            <person name="Santibanez J."/>
            <person name="Aqrawi P."/>
            <person name="Gross S."/>
            <person name="Joshi V."/>
            <person name="Fowler G."/>
            <person name="Nazareth L."/>
            <person name="Reid J."/>
            <person name="Worley K."/>
            <person name="Petrosino J."/>
            <person name="Highlander S."/>
            <person name="Gibbs R."/>
        </authorList>
    </citation>
    <scope>NUCLEOTIDE SEQUENCE [LARGE SCALE GENOMIC DNA]</scope>
    <source>
        <strain evidence="1">ATCC 33861</strain>
    </source>
</reference>
<name>D7VN93_SPHSI</name>
<proteinExistence type="predicted"/>
<dbReference type="AlphaFoldDB" id="D7VN93"/>